<dbReference type="InterPro" id="IPR040853">
    <property type="entry name" value="RapA2_cadherin-like"/>
</dbReference>
<evidence type="ECO:0000256" key="1">
    <source>
        <dbReference type="SAM" id="MobiDB-lite"/>
    </source>
</evidence>
<protein>
    <submittedName>
        <fullName evidence="3">Structural toxin protein RtxA</fullName>
    </submittedName>
</protein>
<proteinExistence type="predicted"/>
<accession>A0A0W0YMN4</accession>
<dbReference type="RefSeq" id="WP_202814630.1">
    <property type="nucleotide sequence ID" value="NZ_LNYU01000070.1"/>
</dbReference>
<organism evidence="3 4">
    <name type="scientific">Legionella santicrucis</name>
    <dbReference type="NCBI Taxonomy" id="45074"/>
    <lineage>
        <taxon>Bacteria</taxon>
        <taxon>Pseudomonadati</taxon>
        <taxon>Pseudomonadota</taxon>
        <taxon>Gammaproteobacteria</taxon>
        <taxon>Legionellales</taxon>
        <taxon>Legionellaceae</taxon>
        <taxon>Legionella</taxon>
    </lineage>
</organism>
<dbReference type="Pfam" id="PF17803">
    <property type="entry name" value="Cadherin_4"/>
    <property type="match status" value="1"/>
</dbReference>
<name>A0A0W0YMN4_9GAMM</name>
<evidence type="ECO:0000313" key="3">
    <source>
        <dbReference type="EMBL" id="KTD57827.1"/>
    </source>
</evidence>
<dbReference type="EMBL" id="LNYU01000070">
    <property type="protein sequence ID" value="KTD57827.1"/>
    <property type="molecule type" value="Genomic_DNA"/>
</dbReference>
<feature type="region of interest" description="Disordered" evidence="1">
    <location>
        <begin position="201"/>
        <end position="222"/>
    </location>
</feature>
<dbReference type="InterPro" id="IPR010221">
    <property type="entry name" value="VCBS_dom"/>
</dbReference>
<gene>
    <name evidence="3" type="primary">rtxA2</name>
    <name evidence="3" type="ORF">Lsan_2491</name>
</gene>
<feature type="domain" description="RapA2 cadherin-like" evidence="2">
    <location>
        <begin position="325"/>
        <end position="410"/>
    </location>
</feature>
<evidence type="ECO:0000313" key="4">
    <source>
        <dbReference type="Proteomes" id="UP000054703"/>
    </source>
</evidence>
<reference evidence="3 4" key="1">
    <citation type="submission" date="2015-11" db="EMBL/GenBank/DDBJ databases">
        <title>Genomic analysis of 38 Legionella species identifies large and diverse effector repertoires.</title>
        <authorList>
            <person name="Burstein D."/>
            <person name="Amaro F."/>
            <person name="Zusman T."/>
            <person name="Lifshitz Z."/>
            <person name="Cohen O."/>
            <person name="Gilbert J.A."/>
            <person name="Pupko T."/>
            <person name="Shuman H.A."/>
            <person name="Segal G."/>
        </authorList>
    </citation>
    <scope>NUCLEOTIDE SEQUENCE [LARGE SCALE GENOMIC DNA]</scope>
    <source>
        <strain evidence="3 4">SC-63-C7</strain>
    </source>
</reference>
<dbReference type="STRING" id="45074.Lsan_2491"/>
<dbReference type="AlphaFoldDB" id="A0A0W0YMN4"/>
<evidence type="ECO:0000259" key="2">
    <source>
        <dbReference type="Pfam" id="PF17803"/>
    </source>
</evidence>
<dbReference type="NCBIfam" id="TIGR01965">
    <property type="entry name" value="VCBS_repeat"/>
    <property type="match status" value="1"/>
</dbReference>
<feature type="non-terminal residue" evidence="3">
    <location>
        <position position="421"/>
    </location>
</feature>
<comment type="caution">
    <text evidence="3">The sequence shown here is derived from an EMBL/GenBank/DDBJ whole genome shotgun (WGS) entry which is preliminary data.</text>
</comment>
<dbReference type="Proteomes" id="UP000054703">
    <property type="component" value="Unassembled WGS sequence"/>
</dbReference>
<sequence length="421" mass="44217">MHSYSLIDSGTRNTHGVLEHAHTLNVNGGKLSFAFNFSIPNAHLLNLLSEQAYAKVINGFPSVFNLHQPFLAEGLSPTLPSLTYQEMLENAINEAIASGIDPAQILEILPVTAAGTELVSDRSDYFILDPLYGMGSVSAGYPTTKESFSFSANDTTLQKTIFFTLTAETSQEEVSQAEVSIDSPTPTPSLVSQASLTTYEDALSSGNKESNTQTTSSTTDLNGLFGSTPNVTLSFNLNNDTSSLPSLTSHGEPIQYTVRDNVLTAEANGQPIFTLTLNNDNTLTMILQGPIDQPQDNTESSRLDISSLINVSTSNGDPITLPANTVVIEIQDDVPTAHPDAFNVSEGASFSSTVLSNDIAGADSYAAAGGVIGVRAAGSDTISDVSTGVDTPINGAYGTLTLHADGSYEYQSNANALAGAA</sequence>
<keyword evidence="4" id="KW-1185">Reference proteome</keyword>